<evidence type="ECO:0000256" key="3">
    <source>
        <dbReference type="SAM" id="MobiDB-lite"/>
    </source>
</evidence>
<dbReference type="AlphaFoldDB" id="A0AAW2XKS3"/>
<evidence type="ECO:0000313" key="5">
    <source>
        <dbReference type="EMBL" id="KAL0454178.1"/>
    </source>
</evidence>
<feature type="domain" description="C-CAP/cofactor C-like" evidence="4">
    <location>
        <begin position="265"/>
        <end position="407"/>
    </location>
</feature>
<dbReference type="GO" id="GO:0019933">
    <property type="term" value="P:cAMP-mediated signaling"/>
    <property type="evidence" value="ECO:0007669"/>
    <property type="project" value="TreeGrafter"/>
</dbReference>
<dbReference type="PROSITE" id="PS51329">
    <property type="entry name" value="C_CAP_COFACTOR_C"/>
    <property type="match status" value="1"/>
</dbReference>
<dbReference type="Pfam" id="PF21938">
    <property type="entry name" value="CAP_N"/>
    <property type="match status" value="1"/>
</dbReference>
<dbReference type="GO" id="GO:0008179">
    <property type="term" value="F:adenylate cyclase binding"/>
    <property type="evidence" value="ECO:0007669"/>
    <property type="project" value="TreeGrafter"/>
</dbReference>
<dbReference type="InterPro" id="IPR001837">
    <property type="entry name" value="Adenylate_cyclase-assoc_CAP"/>
</dbReference>
<dbReference type="InterPro" id="IPR053950">
    <property type="entry name" value="CAP_N"/>
</dbReference>
<evidence type="ECO:0000256" key="2">
    <source>
        <dbReference type="RuleBase" id="RU000647"/>
    </source>
</evidence>
<dbReference type="PANTHER" id="PTHR10652">
    <property type="entry name" value="ADENYLYL CYCLASE-ASSOCIATED PROTEIN"/>
    <property type="match status" value="1"/>
</dbReference>
<dbReference type="GO" id="GO:0003779">
    <property type="term" value="F:actin binding"/>
    <property type="evidence" value="ECO:0007669"/>
    <property type="project" value="InterPro"/>
</dbReference>
<sequence>MDENLITRLESAVTRLEAMSAGGFRHVGHVADAAGDASAMDPSIVAFGDLISQCVNRVVSTAEKIGGHVLDISKIIEKAFRVQKELIVKMKQSQKPDMAGLVEFLKPLHEVTAEASALTEGRRSDFFHHLKTGADSLSALAWIAYTGKDCGMSMPIAHVEESWHTAEFYSNKILVEFKNKDANHVEWVTALKELYIPGLRDYVKSHYPLGPVWSPTGKIIAPAPTKAPHPPSAPPASLLSSETASSSRPKEGMAAVFQEINSGKPVTAGLRKVTADMKTKNRADRTSVVSLSEKESHANSPRVSKTGPPKFELQMGRKVNNITVDKCTKMGVVFKDVVAACEVVNCSSVEVQCQGSAPTISVDNTSGCQLYLSKDSLEASITTAKSSEVNVLVPASESAGDWDEHSLPQQYAHVYKDGQFVTTPVSHSGG</sequence>
<name>A0AAW2XKS3_9LAMI</name>
<comment type="caution">
    <text evidence="5">The sequence shown here is derived from an EMBL/GenBank/DDBJ whole genome shotgun (WGS) entry which is preliminary data.</text>
</comment>
<dbReference type="PROSITE" id="PS01088">
    <property type="entry name" value="CAP_1"/>
    <property type="match status" value="1"/>
</dbReference>
<dbReference type="Pfam" id="PF08603">
    <property type="entry name" value="CAP_C"/>
    <property type="match status" value="1"/>
</dbReference>
<dbReference type="InterPro" id="IPR017901">
    <property type="entry name" value="C-CAP_CF_C-like"/>
</dbReference>
<dbReference type="SUPFAM" id="SSF101278">
    <property type="entry name" value="N-terminal domain of adenylylcyclase associated protein, CAP"/>
    <property type="match status" value="1"/>
</dbReference>
<dbReference type="FunFam" id="1.25.40.330:FF:000001">
    <property type="entry name" value="Adenylyl cyclase-associated protein"/>
    <property type="match status" value="1"/>
</dbReference>
<organism evidence="5">
    <name type="scientific">Sesamum latifolium</name>
    <dbReference type="NCBI Taxonomy" id="2727402"/>
    <lineage>
        <taxon>Eukaryota</taxon>
        <taxon>Viridiplantae</taxon>
        <taxon>Streptophyta</taxon>
        <taxon>Embryophyta</taxon>
        <taxon>Tracheophyta</taxon>
        <taxon>Spermatophyta</taxon>
        <taxon>Magnoliopsida</taxon>
        <taxon>eudicotyledons</taxon>
        <taxon>Gunneridae</taxon>
        <taxon>Pentapetalae</taxon>
        <taxon>asterids</taxon>
        <taxon>lamiids</taxon>
        <taxon>Lamiales</taxon>
        <taxon>Pedaliaceae</taxon>
        <taxon>Sesamum</taxon>
    </lineage>
</organism>
<dbReference type="InterPro" id="IPR016098">
    <property type="entry name" value="CAP/MinC_C"/>
</dbReference>
<dbReference type="InterPro" id="IPR018106">
    <property type="entry name" value="CAP_CS_N"/>
</dbReference>
<evidence type="ECO:0000256" key="1">
    <source>
        <dbReference type="ARBA" id="ARBA00007659"/>
    </source>
</evidence>
<feature type="region of interest" description="Disordered" evidence="3">
    <location>
        <begin position="221"/>
        <end position="245"/>
    </location>
</feature>
<dbReference type="InterPro" id="IPR006599">
    <property type="entry name" value="CARP_motif"/>
</dbReference>
<dbReference type="PANTHER" id="PTHR10652:SF0">
    <property type="entry name" value="ADENYLYL CYCLASE-ASSOCIATED PROTEIN"/>
    <property type="match status" value="1"/>
</dbReference>
<dbReference type="Gene3D" id="2.160.20.70">
    <property type="match status" value="1"/>
</dbReference>
<proteinExistence type="inferred from homology"/>
<feature type="compositionally biased region" description="Low complexity" evidence="3">
    <location>
        <begin position="235"/>
        <end position="245"/>
    </location>
</feature>
<accession>A0AAW2XKS3</accession>
<dbReference type="InterPro" id="IPR013912">
    <property type="entry name" value="Adenylate_cyclase-assoc_CAP_C"/>
</dbReference>
<gene>
    <name evidence="5" type="ORF">Slati_0757000</name>
</gene>
<feature type="region of interest" description="Disordered" evidence="3">
    <location>
        <begin position="278"/>
        <end position="310"/>
    </location>
</feature>
<evidence type="ECO:0000259" key="4">
    <source>
        <dbReference type="PROSITE" id="PS51329"/>
    </source>
</evidence>
<dbReference type="Pfam" id="PF01213">
    <property type="entry name" value="CAP_N-CM"/>
    <property type="match status" value="1"/>
</dbReference>
<comment type="similarity">
    <text evidence="1 2">Belongs to the CAP family.</text>
</comment>
<dbReference type="GO" id="GO:0005737">
    <property type="term" value="C:cytoplasm"/>
    <property type="evidence" value="ECO:0007669"/>
    <property type="project" value="TreeGrafter"/>
</dbReference>
<dbReference type="SMART" id="SM00673">
    <property type="entry name" value="CARP"/>
    <property type="match status" value="2"/>
</dbReference>
<dbReference type="InterPro" id="IPR036222">
    <property type="entry name" value="CAP_N_sf"/>
</dbReference>
<feature type="compositionally biased region" description="Pro residues" evidence="3">
    <location>
        <begin position="225"/>
        <end position="234"/>
    </location>
</feature>
<reference evidence="5" key="1">
    <citation type="submission" date="2020-06" db="EMBL/GenBank/DDBJ databases">
        <authorList>
            <person name="Li T."/>
            <person name="Hu X."/>
            <person name="Zhang T."/>
            <person name="Song X."/>
            <person name="Zhang H."/>
            <person name="Dai N."/>
            <person name="Sheng W."/>
            <person name="Hou X."/>
            <person name="Wei L."/>
        </authorList>
    </citation>
    <scope>NUCLEOTIDE SEQUENCE</scope>
    <source>
        <strain evidence="5">KEN1</strain>
        <tissue evidence="5">Leaf</tissue>
    </source>
</reference>
<dbReference type="InterPro" id="IPR036223">
    <property type="entry name" value="CAP_C_sf"/>
</dbReference>
<dbReference type="Gene3D" id="1.25.40.330">
    <property type="entry name" value="Adenylate cyclase-associated CAP, N-terminal domain"/>
    <property type="match status" value="1"/>
</dbReference>
<protein>
    <recommendedName>
        <fullName evidence="2">Adenylyl cyclase-associated protein</fullName>
    </recommendedName>
</protein>
<dbReference type="GO" id="GO:0007015">
    <property type="term" value="P:actin filament organization"/>
    <property type="evidence" value="ECO:0007669"/>
    <property type="project" value="TreeGrafter"/>
</dbReference>
<dbReference type="SUPFAM" id="SSF69340">
    <property type="entry name" value="C-terminal domain of adenylylcyclase associated protein"/>
    <property type="match status" value="1"/>
</dbReference>
<dbReference type="InterPro" id="IPR013992">
    <property type="entry name" value="Adenylate_cyclase-assoc_CAP_N"/>
</dbReference>
<reference evidence="5" key="2">
    <citation type="journal article" date="2024" name="Plant">
        <title>Genomic evolution and insights into agronomic trait innovations of Sesamum species.</title>
        <authorList>
            <person name="Miao H."/>
            <person name="Wang L."/>
            <person name="Qu L."/>
            <person name="Liu H."/>
            <person name="Sun Y."/>
            <person name="Le M."/>
            <person name="Wang Q."/>
            <person name="Wei S."/>
            <person name="Zheng Y."/>
            <person name="Lin W."/>
            <person name="Duan Y."/>
            <person name="Cao H."/>
            <person name="Xiong S."/>
            <person name="Wang X."/>
            <person name="Wei L."/>
            <person name="Li C."/>
            <person name="Ma Q."/>
            <person name="Ju M."/>
            <person name="Zhao R."/>
            <person name="Li G."/>
            <person name="Mu C."/>
            <person name="Tian Q."/>
            <person name="Mei H."/>
            <person name="Zhang T."/>
            <person name="Gao T."/>
            <person name="Zhang H."/>
        </authorList>
    </citation>
    <scope>NUCLEOTIDE SEQUENCE</scope>
    <source>
        <strain evidence="5">KEN1</strain>
    </source>
</reference>
<dbReference type="EMBL" id="JACGWN010000003">
    <property type="protein sequence ID" value="KAL0454178.1"/>
    <property type="molecule type" value="Genomic_DNA"/>
</dbReference>